<dbReference type="Pfam" id="PF05920">
    <property type="entry name" value="Homeobox_KN"/>
    <property type="match status" value="1"/>
</dbReference>
<feature type="domain" description="Homeobox" evidence="6">
    <location>
        <begin position="186"/>
        <end position="249"/>
    </location>
</feature>
<feature type="DNA-binding region" description="Homeobox" evidence="5">
    <location>
        <begin position="188"/>
        <end position="250"/>
    </location>
</feature>
<dbReference type="SMART" id="SM00389">
    <property type="entry name" value="HOX"/>
    <property type="match status" value="1"/>
</dbReference>
<evidence type="ECO:0000256" key="1">
    <source>
        <dbReference type="ARBA" id="ARBA00004123"/>
    </source>
</evidence>
<evidence type="ECO:0000256" key="2">
    <source>
        <dbReference type="ARBA" id="ARBA00023125"/>
    </source>
</evidence>
<dbReference type="AlphaFoldDB" id="A0A914H391"/>
<name>A0A914H391_GLORO</name>
<dbReference type="PANTHER" id="PTHR11850">
    <property type="entry name" value="HOMEOBOX PROTEIN TRANSCRIPTION FACTORS"/>
    <property type="match status" value="1"/>
</dbReference>
<evidence type="ECO:0000256" key="3">
    <source>
        <dbReference type="ARBA" id="ARBA00023155"/>
    </source>
</evidence>
<keyword evidence="3 5" id="KW-0371">Homeobox</keyword>
<evidence type="ECO:0000313" key="7">
    <source>
        <dbReference type="Proteomes" id="UP000887572"/>
    </source>
</evidence>
<organism evidence="7 8">
    <name type="scientific">Globodera rostochiensis</name>
    <name type="common">Golden nematode worm</name>
    <name type="synonym">Heterodera rostochiensis</name>
    <dbReference type="NCBI Taxonomy" id="31243"/>
    <lineage>
        <taxon>Eukaryota</taxon>
        <taxon>Metazoa</taxon>
        <taxon>Ecdysozoa</taxon>
        <taxon>Nematoda</taxon>
        <taxon>Chromadorea</taxon>
        <taxon>Rhabditida</taxon>
        <taxon>Tylenchina</taxon>
        <taxon>Tylenchomorpha</taxon>
        <taxon>Tylenchoidea</taxon>
        <taxon>Heteroderidae</taxon>
        <taxon>Heteroderinae</taxon>
        <taxon>Globodera</taxon>
    </lineage>
</organism>
<dbReference type="PROSITE" id="PS00027">
    <property type="entry name" value="HOMEOBOX_1"/>
    <property type="match status" value="1"/>
</dbReference>
<dbReference type="CDD" id="cd00086">
    <property type="entry name" value="homeodomain"/>
    <property type="match status" value="1"/>
</dbReference>
<keyword evidence="2 5" id="KW-0238">DNA-binding</keyword>
<dbReference type="GO" id="GO:0005634">
    <property type="term" value="C:nucleus"/>
    <property type="evidence" value="ECO:0007669"/>
    <property type="project" value="UniProtKB-SubCell"/>
</dbReference>
<accession>A0A914H391</accession>
<evidence type="ECO:0000256" key="5">
    <source>
        <dbReference type="PROSITE-ProRule" id="PRU00108"/>
    </source>
</evidence>
<dbReference type="SUPFAM" id="SSF46689">
    <property type="entry name" value="Homeodomain-like"/>
    <property type="match status" value="1"/>
</dbReference>
<dbReference type="PROSITE" id="PS50071">
    <property type="entry name" value="HOMEOBOX_2"/>
    <property type="match status" value="1"/>
</dbReference>
<dbReference type="InterPro" id="IPR017970">
    <property type="entry name" value="Homeobox_CS"/>
</dbReference>
<dbReference type="InterPro" id="IPR009057">
    <property type="entry name" value="Homeodomain-like_sf"/>
</dbReference>
<dbReference type="GO" id="GO:0000981">
    <property type="term" value="F:DNA-binding transcription factor activity, RNA polymerase II-specific"/>
    <property type="evidence" value="ECO:0007669"/>
    <property type="project" value="InterPro"/>
</dbReference>
<dbReference type="WBParaSite" id="Gr19_v10_g12855.t1">
    <property type="protein sequence ID" value="Gr19_v10_g12855.t1"/>
    <property type="gene ID" value="Gr19_v10_g12855"/>
</dbReference>
<dbReference type="Gene3D" id="1.10.10.60">
    <property type="entry name" value="Homeodomain-like"/>
    <property type="match status" value="1"/>
</dbReference>
<reference evidence="8" key="1">
    <citation type="submission" date="2022-11" db="UniProtKB">
        <authorList>
            <consortium name="WormBaseParasite"/>
        </authorList>
    </citation>
    <scope>IDENTIFICATION</scope>
</reference>
<evidence type="ECO:0000313" key="8">
    <source>
        <dbReference type="WBParaSite" id="Gr19_v10_g12855.t1"/>
    </source>
</evidence>
<dbReference type="InterPro" id="IPR008422">
    <property type="entry name" value="KN_HD"/>
</dbReference>
<protein>
    <submittedName>
        <fullName evidence="8">Homeobox domain-containing protein</fullName>
    </submittedName>
</protein>
<evidence type="ECO:0000259" key="6">
    <source>
        <dbReference type="PROSITE" id="PS50071"/>
    </source>
</evidence>
<sequence length="272" mass="30819">MYSNFDQLFAHLRGLCSNDNSAFGIDLMPAITENCYFGALRAVLEAEKQKTRPMTAEISRSATALAFSLDSSTTEKGGNGKNCALEKTLTECKEFCRGGSEVDGEMKNKMQQTLEEYEHIRQLIDQNTIVCLQNCHRLFAVHAQLRPIMPADVQQFGTVLQLFTRKWKGELKDAVCSQLLLIKARGGQKKKRQNFSRETIRILNDYFVEHIDLPYPDDSIKMALAEKCGITLAQVSNWFGNKRIRFRKSQMKAIEKGTKCVPMDSAIGKEEF</sequence>
<dbReference type="Proteomes" id="UP000887572">
    <property type="component" value="Unplaced"/>
</dbReference>
<dbReference type="InterPro" id="IPR001356">
    <property type="entry name" value="HD"/>
</dbReference>
<proteinExistence type="predicted"/>
<keyword evidence="7" id="KW-1185">Reference proteome</keyword>
<dbReference type="InterPro" id="IPR050224">
    <property type="entry name" value="TALE_homeobox"/>
</dbReference>
<keyword evidence="4 5" id="KW-0539">Nucleus</keyword>
<evidence type="ECO:0000256" key="4">
    <source>
        <dbReference type="ARBA" id="ARBA00023242"/>
    </source>
</evidence>
<dbReference type="GO" id="GO:0000987">
    <property type="term" value="F:cis-regulatory region sequence-specific DNA binding"/>
    <property type="evidence" value="ECO:0007669"/>
    <property type="project" value="UniProtKB-ARBA"/>
</dbReference>
<comment type="subcellular location">
    <subcellularLocation>
        <location evidence="1 5">Nucleus</location>
    </subcellularLocation>
</comment>